<gene>
    <name evidence="1" type="ORF">PFISCL1PPCAC_23897</name>
</gene>
<evidence type="ECO:0000313" key="1">
    <source>
        <dbReference type="EMBL" id="GMT32600.1"/>
    </source>
</evidence>
<dbReference type="EMBL" id="BTSY01000006">
    <property type="protein sequence ID" value="GMT32600.1"/>
    <property type="molecule type" value="Genomic_DNA"/>
</dbReference>
<dbReference type="AlphaFoldDB" id="A0AAV5WLW8"/>
<evidence type="ECO:0008006" key="3">
    <source>
        <dbReference type="Google" id="ProtNLM"/>
    </source>
</evidence>
<reference evidence="1" key="1">
    <citation type="submission" date="2023-10" db="EMBL/GenBank/DDBJ databases">
        <title>Genome assembly of Pristionchus species.</title>
        <authorList>
            <person name="Yoshida K."/>
            <person name="Sommer R.J."/>
        </authorList>
    </citation>
    <scope>NUCLEOTIDE SEQUENCE</scope>
    <source>
        <strain evidence="1">RS5133</strain>
    </source>
</reference>
<proteinExistence type="predicted"/>
<comment type="caution">
    <text evidence="1">The sequence shown here is derived from an EMBL/GenBank/DDBJ whole genome shotgun (WGS) entry which is preliminary data.</text>
</comment>
<evidence type="ECO:0000313" key="2">
    <source>
        <dbReference type="Proteomes" id="UP001432322"/>
    </source>
</evidence>
<sequence>MDNEMQAIAYRQSLHSSVDAKSLPPCQTCDLVFVSFKQYLLHIARSSCSPSDTDQSDMIKTFQPDFQRWKKEDEQRLAVGQRIYKRMSKDEVGSSRPQTDFIQEINKKIEEKFKLDDEYLANSRLWINSEEAKKISDRLEKHLREAKGNIVCKRCQVACRSDDHFILHLMTYDHRLKSKGDAMELPSLLIGNFHKAKYLLIPDQSELDEDTEVNSSPSPSLTVTIADPNTVTIIPNISMNSLEETLNEAARPNGGGGGGKCNTAMKNFLITD</sequence>
<name>A0AAV5WLW8_9BILA</name>
<keyword evidence="2" id="KW-1185">Reference proteome</keyword>
<organism evidence="1 2">
    <name type="scientific">Pristionchus fissidentatus</name>
    <dbReference type="NCBI Taxonomy" id="1538716"/>
    <lineage>
        <taxon>Eukaryota</taxon>
        <taxon>Metazoa</taxon>
        <taxon>Ecdysozoa</taxon>
        <taxon>Nematoda</taxon>
        <taxon>Chromadorea</taxon>
        <taxon>Rhabditida</taxon>
        <taxon>Rhabditina</taxon>
        <taxon>Diplogasteromorpha</taxon>
        <taxon>Diplogasteroidea</taxon>
        <taxon>Neodiplogasteridae</taxon>
        <taxon>Pristionchus</taxon>
    </lineage>
</organism>
<dbReference type="Proteomes" id="UP001432322">
    <property type="component" value="Unassembled WGS sequence"/>
</dbReference>
<accession>A0AAV5WLW8</accession>
<protein>
    <recommendedName>
        <fullName evidence="3">C2H2-type domain-containing protein</fullName>
    </recommendedName>
</protein>